<dbReference type="Proteomes" id="UP000784294">
    <property type="component" value="Unassembled WGS sequence"/>
</dbReference>
<accession>A0A448X8L9</accession>
<protein>
    <submittedName>
        <fullName evidence="3">Uncharacterized protein</fullName>
    </submittedName>
</protein>
<keyword evidence="1" id="KW-0853">WD repeat</keyword>
<gene>
    <name evidence="3" type="ORF">PXEA_LOCUS24287</name>
</gene>
<evidence type="ECO:0000313" key="4">
    <source>
        <dbReference type="Proteomes" id="UP000784294"/>
    </source>
</evidence>
<evidence type="ECO:0000256" key="1">
    <source>
        <dbReference type="ARBA" id="ARBA00022574"/>
    </source>
</evidence>
<organism evidence="3 4">
    <name type="scientific">Protopolystoma xenopodis</name>
    <dbReference type="NCBI Taxonomy" id="117903"/>
    <lineage>
        <taxon>Eukaryota</taxon>
        <taxon>Metazoa</taxon>
        <taxon>Spiralia</taxon>
        <taxon>Lophotrochozoa</taxon>
        <taxon>Platyhelminthes</taxon>
        <taxon>Monogenea</taxon>
        <taxon>Polyopisthocotylea</taxon>
        <taxon>Polystomatidea</taxon>
        <taxon>Polystomatidae</taxon>
        <taxon>Protopolystoma</taxon>
    </lineage>
</organism>
<name>A0A448X8L9_9PLAT</name>
<dbReference type="InterPro" id="IPR051350">
    <property type="entry name" value="WD_repeat-ST_regulator"/>
</dbReference>
<evidence type="ECO:0000256" key="2">
    <source>
        <dbReference type="ARBA" id="ARBA00022737"/>
    </source>
</evidence>
<reference evidence="3" key="1">
    <citation type="submission" date="2018-11" db="EMBL/GenBank/DDBJ databases">
        <authorList>
            <consortium name="Pathogen Informatics"/>
        </authorList>
    </citation>
    <scope>NUCLEOTIDE SEQUENCE</scope>
</reference>
<keyword evidence="4" id="KW-1185">Reference proteome</keyword>
<keyword evidence="2" id="KW-0677">Repeat</keyword>
<dbReference type="PANTHER" id="PTHR22838:SF0">
    <property type="entry name" value="WD REPEAT-CONTAINING PROTEIN 26"/>
    <property type="match status" value="1"/>
</dbReference>
<dbReference type="PANTHER" id="PTHR22838">
    <property type="entry name" value="WD REPEAT PROTEIN 26-RELATED"/>
    <property type="match status" value="1"/>
</dbReference>
<proteinExistence type="predicted"/>
<comment type="caution">
    <text evidence="3">The sequence shown here is derived from an EMBL/GenBank/DDBJ whole genome shotgun (WGS) entry which is preliminary data.</text>
</comment>
<sequence>MCRTPAEVRAQAGGWAGTEGGSRAQLIARVQTFIPAQTMLPPRRLEELVDDAISAQIAACTFHNQLGPPLQLTTPGSGTRLLELLRPLRTGRHQDNFSGISLLQRHSCGM</sequence>
<dbReference type="AlphaFoldDB" id="A0A448X8L9"/>
<evidence type="ECO:0000313" key="3">
    <source>
        <dbReference type="EMBL" id="VEL30847.1"/>
    </source>
</evidence>
<dbReference type="OrthoDB" id="972532at2759"/>
<dbReference type="EMBL" id="CAAALY010116177">
    <property type="protein sequence ID" value="VEL30847.1"/>
    <property type="molecule type" value="Genomic_DNA"/>
</dbReference>